<keyword evidence="10" id="KW-0186">Copper</keyword>
<evidence type="ECO:0000256" key="14">
    <source>
        <dbReference type="ARBA" id="ARBA00023180"/>
    </source>
</evidence>
<keyword evidence="12" id="KW-0472">Membrane</keyword>
<dbReference type="GeneTree" id="ENSGT00530000063085"/>
<keyword evidence="5" id="KW-0479">Metal-binding</keyword>
<keyword evidence="11" id="KW-0503">Monooxygenase</keyword>
<keyword evidence="6" id="KW-0732">Signal</keyword>
<keyword evidence="14" id="KW-0325">Glycoprotein</keyword>
<evidence type="ECO:0000256" key="6">
    <source>
        <dbReference type="ARBA" id="ARBA00022729"/>
    </source>
</evidence>
<dbReference type="OMA" id="MITGKHM"/>
<evidence type="ECO:0000256" key="11">
    <source>
        <dbReference type="ARBA" id="ARBA00023033"/>
    </source>
</evidence>
<evidence type="ECO:0000256" key="5">
    <source>
        <dbReference type="ARBA" id="ARBA00022723"/>
    </source>
</evidence>
<dbReference type="Pfam" id="PF03712">
    <property type="entry name" value="Cu2_monoox_C"/>
    <property type="match status" value="1"/>
</dbReference>
<dbReference type="Gene3D" id="2.60.120.310">
    <property type="entry name" value="Copper type II, ascorbate-dependent monooxygenase, N-terminal domain"/>
    <property type="match status" value="1"/>
</dbReference>
<evidence type="ECO:0000259" key="15">
    <source>
        <dbReference type="PROSITE" id="PS50836"/>
    </source>
</evidence>
<evidence type="ECO:0000256" key="1">
    <source>
        <dbReference type="ARBA" id="ARBA00001973"/>
    </source>
</evidence>
<organism evidence="16 17">
    <name type="scientific">Lepisosteus oculatus</name>
    <name type="common">Spotted gar</name>
    <dbReference type="NCBI Taxonomy" id="7918"/>
    <lineage>
        <taxon>Eukaryota</taxon>
        <taxon>Metazoa</taxon>
        <taxon>Chordata</taxon>
        <taxon>Craniata</taxon>
        <taxon>Vertebrata</taxon>
        <taxon>Euteleostomi</taxon>
        <taxon>Actinopterygii</taxon>
        <taxon>Neopterygii</taxon>
        <taxon>Holostei</taxon>
        <taxon>Semionotiformes</taxon>
        <taxon>Lepisosteidae</taxon>
        <taxon>Lepisosteus</taxon>
    </lineage>
</organism>
<evidence type="ECO:0000256" key="8">
    <source>
        <dbReference type="ARBA" id="ARBA00022989"/>
    </source>
</evidence>
<dbReference type="AlphaFoldDB" id="W5NK82"/>
<proteinExistence type="inferred from homology"/>
<dbReference type="InterPro" id="IPR028460">
    <property type="entry name" value="Tbh/DBH"/>
</dbReference>
<dbReference type="InterPro" id="IPR008977">
    <property type="entry name" value="PHM/PNGase_F_dom_sf"/>
</dbReference>
<dbReference type="HOGENOM" id="CLU_017939_1_0_1"/>
<dbReference type="PANTHER" id="PTHR10157:SF42">
    <property type="entry name" value="DBH-LIKE MONOOXYGENASE PROTEIN 1 HOMOLOG"/>
    <property type="match status" value="1"/>
</dbReference>
<comment type="subcellular location">
    <subcellularLocation>
        <location evidence="2">Endoplasmic reticulum membrane</location>
        <topology evidence="2">Single-pass type I membrane protein</topology>
    </subcellularLocation>
</comment>
<dbReference type="EMBL" id="AHAT01012069">
    <property type="status" value="NOT_ANNOTATED_CDS"/>
    <property type="molecule type" value="Genomic_DNA"/>
</dbReference>
<dbReference type="InterPro" id="IPR045266">
    <property type="entry name" value="DOH_DOMON"/>
</dbReference>
<keyword evidence="7" id="KW-0256">Endoplasmic reticulum</keyword>
<dbReference type="GO" id="GO:0030667">
    <property type="term" value="C:secretory granule membrane"/>
    <property type="evidence" value="ECO:0000318"/>
    <property type="project" value="GO_Central"/>
</dbReference>
<dbReference type="Proteomes" id="UP000018468">
    <property type="component" value="Linkage group LG1"/>
</dbReference>
<dbReference type="GO" id="GO:0004500">
    <property type="term" value="F:dopamine beta-monooxygenase activity"/>
    <property type="evidence" value="ECO:0000318"/>
    <property type="project" value="GO_Central"/>
</dbReference>
<evidence type="ECO:0000256" key="10">
    <source>
        <dbReference type="ARBA" id="ARBA00023008"/>
    </source>
</evidence>
<reference evidence="16" key="3">
    <citation type="submission" date="2025-09" db="UniProtKB">
        <authorList>
            <consortium name="Ensembl"/>
        </authorList>
    </citation>
    <scope>IDENTIFICATION</scope>
</reference>
<evidence type="ECO:0000313" key="17">
    <source>
        <dbReference type="Proteomes" id="UP000018468"/>
    </source>
</evidence>
<keyword evidence="4" id="KW-0812">Transmembrane</keyword>
<dbReference type="GO" id="GO:0005615">
    <property type="term" value="C:extracellular space"/>
    <property type="evidence" value="ECO:0000318"/>
    <property type="project" value="GO_Central"/>
</dbReference>
<dbReference type="EMBL" id="AHAT01012072">
    <property type="status" value="NOT_ANNOTATED_CDS"/>
    <property type="molecule type" value="Genomic_DNA"/>
</dbReference>
<dbReference type="PROSITE" id="PS50836">
    <property type="entry name" value="DOMON"/>
    <property type="match status" value="1"/>
</dbReference>
<evidence type="ECO:0000256" key="2">
    <source>
        <dbReference type="ARBA" id="ARBA00004115"/>
    </source>
</evidence>
<protein>
    <submittedName>
        <fullName evidence="16">Monooxygenase, DBH-like 1</fullName>
    </submittedName>
</protein>
<dbReference type="GO" id="GO:0006589">
    <property type="term" value="P:octopamine biosynthetic process"/>
    <property type="evidence" value="ECO:0000318"/>
    <property type="project" value="GO_Central"/>
</dbReference>
<dbReference type="GO" id="GO:0042420">
    <property type="term" value="P:dopamine catabolic process"/>
    <property type="evidence" value="ECO:0000318"/>
    <property type="project" value="GO_Central"/>
</dbReference>
<dbReference type="GO" id="GO:0005789">
    <property type="term" value="C:endoplasmic reticulum membrane"/>
    <property type="evidence" value="ECO:0007669"/>
    <property type="project" value="UniProtKB-SubCell"/>
</dbReference>
<comment type="cofactor">
    <cofactor evidence="1">
        <name>Cu(2+)</name>
        <dbReference type="ChEBI" id="CHEBI:29036"/>
    </cofactor>
</comment>
<evidence type="ECO:0000256" key="4">
    <source>
        <dbReference type="ARBA" id="ARBA00022692"/>
    </source>
</evidence>
<sequence>MALPNCSPALTCIVIFGFYPSFCTKGGFWHSTVLDDQGKYHMKWKHNESRITFEIEVETRGYIGFGLSPNGAMALSDIVIGGVELGKPYIQDYFVSTSRQLRKDDQQNYHLEYAMENNTHTVLAFSRDLHTCDRNDKPITESTVRVIWAYHTEDCGAAGPQYHGVNRGRKSLRLLNPGGHTAAPSETASFDLRNLNVPVPFKDTTYWCQLFKFPELDRKHHVIRIEPLIQTGHSNLVHHILLYQCDSNLNESQLDIGHECYHPNMPDSFLTCESVVFAWAIGGGGFTYPPHVGLSIGTSIDPVYVLLEIHYDNPTRQRGLTDSSGLRFFYTPVLREYDAGVIETGVWVSLYHMLPPGLPEYISEGHCTMECLQEALDHEMPAGIRVFAVLLHSHLAGRALRARHFRKDNELRPLAYDNEFDFNFQEFQYLKEERLILPGDNLITECKYNTRNRKNMTWGGLSTRDEMCLSYLLYYPRINLSRCESLPEITGQLKFIGVKEIYTPVTTWPFIIKSPMKYNNLSFMEAMDKFRWSKKKGKAFNDVVHRLPINVRCAKHDQDEWSVQGMIVSPPEIKRPTSISPVPCSRASEQHCSPALLIFTYFVYLISTWPGLCLNPDSPPQSPSFAPVQAVTTTPSFAPVQAVTTTHQRSQ</sequence>
<dbReference type="InParanoid" id="W5NK82"/>
<dbReference type="EMBL" id="AHAT01012070">
    <property type="status" value="NOT_ANNOTATED_CDS"/>
    <property type="molecule type" value="Genomic_DNA"/>
</dbReference>
<reference evidence="17" key="1">
    <citation type="submission" date="2011-12" db="EMBL/GenBank/DDBJ databases">
        <title>The Draft Genome of Lepisosteus oculatus.</title>
        <authorList>
            <consortium name="The Broad Institute Genome Assembly &amp; Analysis Group"/>
            <consortium name="Computational R&amp;D Group"/>
            <consortium name="and Sequencing Platform"/>
            <person name="Di Palma F."/>
            <person name="Alfoldi J."/>
            <person name="Johnson J."/>
            <person name="Berlin A."/>
            <person name="Gnerre S."/>
            <person name="Jaffe D."/>
            <person name="MacCallum I."/>
            <person name="Young S."/>
            <person name="Walker B.J."/>
            <person name="Lander E.S."/>
            <person name="Lindblad-Toh K."/>
        </authorList>
    </citation>
    <scope>NUCLEOTIDE SEQUENCE [LARGE SCALE GENOMIC DNA]</scope>
</reference>
<evidence type="ECO:0000256" key="7">
    <source>
        <dbReference type="ARBA" id="ARBA00022824"/>
    </source>
</evidence>
<dbReference type="FunFam" id="2.60.120.230:FF:000001">
    <property type="entry name" value="Monooxygenase, DBH-like 1"/>
    <property type="match status" value="1"/>
</dbReference>
<dbReference type="CDD" id="cd09631">
    <property type="entry name" value="DOMON_DOH"/>
    <property type="match status" value="1"/>
</dbReference>
<dbReference type="Ensembl" id="ENSLOCT00000021077.1">
    <property type="protein sequence ID" value="ENSLOCP00000021041.1"/>
    <property type="gene ID" value="ENSLOCG00000017024.1"/>
</dbReference>
<evidence type="ECO:0000313" key="16">
    <source>
        <dbReference type="Ensembl" id="ENSLOCP00000021041.1"/>
    </source>
</evidence>
<dbReference type="Pfam" id="PF01082">
    <property type="entry name" value="Cu2_monooxygen"/>
    <property type="match status" value="1"/>
</dbReference>
<name>W5NK82_LEPOC</name>
<feature type="domain" description="DOMON" evidence="15">
    <location>
        <begin position="38"/>
        <end position="151"/>
    </location>
</feature>
<dbReference type="EMBL" id="AHAT01012071">
    <property type="status" value="NOT_ANNOTATED_CDS"/>
    <property type="molecule type" value="Genomic_DNA"/>
</dbReference>
<dbReference type="STRING" id="7918.ENSLOCP00000021041"/>
<dbReference type="InterPro" id="IPR014784">
    <property type="entry name" value="Cu2_ascorb_mOase-like_C"/>
</dbReference>
<dbReference type="InterPro" id="IPR005018">
    <property type="entry name" value="DOMON_domain"/>
</dbReference>
<reference evidence="16" key="2">
    <citation type="submission" date="2025-08" db="UniProtKB">
        <authorList>
            <consortium name="Ensembl"/>
        </authorList>
    </citation>
    <scope>IDENTIFICATION</scope>
</reference>
<dbReference type="Bgee" id="ENSLOCG00000017024">
    <property type="expression patterns" value="Expressed in liver and 6 other cell types or tissues"/>
</dbReference>
<dbReference type="Pfam" id="PF03351">
    <property type="entry name" value="DOMON"/>
    <property type="match status" value="1"/>
</dbReference>
<keyword evidence="13" id="KW-1015">Disulfide bond</keyword>
<dbReference type="Gene3D" id="2.60.120.230">
    <property type="match status" value="1"/>
</dbReference>
<dbReference type="FunFam" id="2.60.120.310:FF:000002">
    <property type="entry name" value="DBH-like monooxygenase protein 1"/>
    <property type="match status" value="1"/>
</dbReference>
<dbReference type="SUPFAM" id="SSF49742">
    <property type="entry name" value="PHM/PNGase F"/>
    <property type="match status" value="2"/>
</dbReference>
<dbReference type="EMBL" id="AHAT01012073">
    <property type="status" value="NOT_ANNOTATED_CDS"/>
    <property type="molecule type" value="Genomic_DNA"/>
</dbReference>
<dbReference type="PANTHER" id="PTHR10157">
    <property type="entry name" value="DOPAMINE BETA HYDROXYLASE RELATED"/>
    <property type="match status" value="1"/>
</dbReference>
<dbReference type="FunCoup" id="W5NK82">
    <property type="interactions" value="55"/>
</dbReference>
<dbReference type="SMART" id="SM00664">
    <property type="entry name" value="DoH"/>
    <property type="match status" value="1"/>
</dbReference>
<dbReference type="eggNOG" id="KOG3568">
    <property type="taxonomic scope" value="Eukaryota"/>
</dbReference>
<keyword evidence="8" id="KW-1133">Transmembrane helix</keyword>
<dbReference type="GO" id="GO:0042421">
    <property type="term" value="P:norepinephrine biosynthetic process"/>
    <property type="evidence" value="ECO:0000318"/>
    <property type="project" value="GO_Central"/>
</dbReference>
<dbReference type="InterPro" id="IPR036939">
    <property type="entry name" value="Cu2_ascorb_mOase_N_sf"/>
</dbReference>
<keyword evidence="17" id="KW-1185">Reference proteome</keyword>
<dbReference type="InterPro" id="IPR000945">
    <property type="entry name" value="DBH-like"/>
</dbReference>
<keyword evidence="9" id="KW-0560">Oxidoreductase</keyword>
<dbReference type="GO" id="GO:0005507">
    <property type="term" value="F:copper ion binding"/>
    <property type="evidence" value="ECO:0000318"/>
    <property type="project" value="GO_Central"/>
</dbReference>
<evidence type="ECO:0000256" key="9">
    <source>
        <dbReference type="ARBA" id="ARBA00023002"/>
    </source>
</evidence>
<evidence type="ECO:0000256" key="3">
    <source>
        <dbReference type="ARBA" id="ARBA00010676"/>
    </source>
</evidence>
<accession>W5NK82</accession>
<comment type="similarity">
    <text evidence="3">Belongs to the copper type II ascorbate-dependent monooxygenase family.</text>
</comment>
<evidence type="ECO:0000256" key="13">
    <source>
        <dbReference type="ARBA" id="ARBA00023157"/>
    </source>
</evidence>
<dbReference type="PRINTS" id="PR00767">
    <property type="entry name" value="DBMONOXGNASE"/>
</dbReference>
<dbReference type="InterPro" id="IPR000323">
    <property type="entry name" value="Cu2_ascorb_mOase_N"/>
</dbReference>
<evidence type="ECO:0000256" key="12">
    <source>
        <dbReference type="ARBA" id="ARBA00023136"/>
    </source>
</evidence>
<dbReference type="InterPro" id="IPR024548">
    <property type="entry name" value="Cu2_monoox_C"/>
</dbReference>